<feature type="region of interest" description="Disordered" evidence="1">
    <location>
        <begin position="123"/>
        <end position="154"/>
    </location>
</feature>
<organism evidence="2 3">
    <name type="scientific">Lactuca sativa</name>
    <name type="common">Garden lettuce</name>
    <dbReference type="NCBI Taxonomy" id="4236"/>
    <lineage>
        <taxon>Eukaryota</taxon>
        <taxon>Viridiplantae</taxon>
        <taxon>Streptophyta</taxon>
        <taxon>Embryophyta</taxon>
        <taxon>Tracheophyta</taxon>
        <taxon>Spermatophyta</taxon>
        <taxon>Magnoliopsida</taxon>
        <taxon>eudicotyledons</taxon>
        <taxon>Gunneridae</taxon>
        <taxon>Pentapetalae</taxon>
        <taxon>asterids</taxon>
        <taxon>campanulids</taxon>
        <taxon>Asterales</taxon>
        <taxon>Asteraceae</taxon>
        <taxon>Cichorioideae</taxon>
        <taxon>Cichorieae</taxon>
        <taxon>Lactucinae</taxon>
        <taxon>Lactuca</taxon>
    </lineage>
</organism>
<proteinExistence type="predicted"/>
<keyword evidence="3" id="KW-1185">Reference proteome</keyword>
<name>A0A9R1X0R2_LACSA</name>
<dbReference type="AlphaFoldDB" id="A0A9R1X0R2"/>
<evidence type="ECO:0000313" key="3">
    <source>
        <dbReference type="Proteomes" id="UP000235145"/>
    </source>
</evidence>
<dbReference type="EMBL" id="NBSK02000008">
    <property type="protein sequence ID" value="KAJ0192122.1"/>
    <property type="molecule type" value="Genomic_DNA"/>
</dbReference>
<accession>A0A9R1X0R2</accession>
<evidence type="ECO:0000313" key="2">
    <source>
        <dbReference type="EMBL" id="KAJ0192122.1"/>
    </source>
</evidence>
<protein>
    <submittedName>
        <fullName evidence="2">Uncharacterized protein</fullName>
    </submittedName>
</protein>
<feature type="compositionally biased region" description="Polar residues" evidence="1">
    <location>
        <begin position="130"/>
        <end position="146"/>
    </location>
</feature>
<dbReference type="InterPro" id="IPR050496">
    <property type="entry name" value="SNF2_RAD54_helicase_repair"/>
</dbReference>
<comment type="caution">
    <text evidence="2">The sequence shown here is derived from an EMBL/GenBank/DDBJ whole genome shotgun (WGS) entry which is preliminary data.</text>
</comment>
<dbReference type="SUPFAM" id="SSF52540">
    <property type="entry name" value="P-loop containing nucleoside triphosphate hydrolases"/>
    <property type="match status" value="1"/>
</dbReference>
<dbReference type="PANTHER" id="PTHR45629">
    <property type="entry name" value="SNF2/RAD54 FAMILY MEMBER"/>
    <property type="match status" value="1"/>
</dbReference>
<evidence type="ECO:0000256" key="1">
    <source>
        <dbReference type="SAM" id="MobiDB-lite"/>
    </source>
</evidence>
<reference evidence="2 3" key="1">
    <citation type="journal article" date="2017" name="Nat. Commun.">
        <title>Genome assembly with in vitro proximity ligation data and whole-genome triplication in lettuce.</title>
        <authorList>
            <person name="Reyes-Chin-Wo S."/>
            <person name="Wang Z."/>
            <person name="Yang X."/>
            <person name="Kozik A."/>
            <person name="Arikit S."/>
            <person name="Song C."/>
            <person name="Xia L."/>
            <person name="Froenicke L."/>
            <person name="Lavelle D.O."/>
            <person name="Truco M.J."/>
            <person name="Xia R."/>
            <person name="Zhu S."/>
            <person name="Xu C."/>
            <person name="Xu H."/>
            <person name="Xu X."/>
            <person name="Cox K."/>
            <person name="Korf I."/>
            <person name="Meyers B.C."/>
            <person name="Michelmore R.W."/>
        </authorList>
    </citation>
    <scope>NUCLEOTIDE SEQUENCE [LARGE SCALE GENOMIC DNA]</scope>
    <source>
        <strain evidence="3">cv. Salinas</strain>
        <tissue evidence="2">Seedlings</tissue>
    </source>
</reference>
<gene>
    <name evidence="2" type="ORF">LSAT_V11C800440110</name>
</gene>
<sequence length="272" mass="30279">MRILNFLIRSSPFPSATIPCRLLPSPVMSSPNRQKNACFELHLKKLGHVLSLTKPTIEDFATPQSPPSLLAFSLKKIPCVEDFELKAMNPYGRTKVVARVWRDGQKKRVYIYRFLSTGTIEEKTPPVEQPKSTLSATRQYSCSHGNNDSKSRHDTKWELKYNGHMMPSPVHTGNLIPNTTRISSGMQNGSLGSSDGGLMNGYQQSTSNFSSGNSFISSMGAQRMDSQMIPTPRFNNINTNQSYMNKDMSNNVVGLSTIDSTMVSHSQPLNQK</sequence>
<dbReference type="InterPro" id="IPR027417">
    <property type="entry name" value="P-loop_NTPase"/>
</dbReference>
<dbReference type="PANTHER" id="PTHR45629:SF7">
    <property type="entry name" value="DNA EXCISION REPAIR PROTEIN ERCC-6-RELATED"/>
    <property type="match status" value="1"/>
</dbReference>
<dbReference type="Proteomes" id="UP000235145">
    <property type="component" value="Unassembled WGS sequence"/>
</dbReference>
<dbReference type="Gene3D" id="3.40.50.300">
    <property type="entry name" value="P-loop containing nucleotide triphosphate hydrolases"/>
    <property type="match status" value="1"/>
</dbReference>